<dbReference type="Proteomes" id="UP001632037">
    <property type="component" value="Unassembled WGS sequence"/>
</dbReference>
<reference evidence="1 2" key="1">
    <citation type="submission" date="2024-09" db="EMBL/GenBank/DDBJ databases">
        <title>Genome sequencing and assembly of Phytophthora oleae, isolate VK10A, causative agent of rot of olive drupes.</title>
        <authorList>
            <person name="Conti Taguali S."/>
            <person name="Riolo M."/>
            <person name="La Spada F."/>
            <person name="Cacciola S.O."/>
            <person name="Dionisio G."/>
        </authorList>
    </citation>
    <scope>NUCLEOTIDE SEQUENCE [LARGE SCALE GENOMIC DNA]</scope>
    <source>
        <strain evidence="1 2">VK10A</strain>
    </source>
</reference>
<dbReference type="EMBL" id="JBIMZQ010000010">
    <property type="protein sequence ID" value="KAL3668977.1"/>
    <property type="molecule type" value="Genomic_DNA"/>
</dbReference>
<organism evidence="1 2">
    <name type="scientific">Phytophthora oleae</name>
    <dbReference type="NCBI Taxonomy" id="2107226"/>
    <lineage>
        <taxon>Eukaryota</taxon>
        <taxon>Sar</taxon>
        <taxon>Stramenopiles</taxon>
        <taxon>Oomycota</taxon>
        <taxon>Peronosporomycetes</taxon>
        <taxon>Peronosporales</taxon>
        <taxon>Peronosporaceae</taxon>
        <taxon>Phytophthora</taxon>
    </lineage>
</organism>
<keyword evidence="2" id="KW-1185">Reference proteome</keyword>
<protein>
    <submittedName>
        <fullName evidence="1">Uncharacterized protein</fullName>
    </submittedName>
</protein>
<proteinExistence type="predicted"/>
<evidence type="ECO:0000313" key="1">
    <source>
        <dbReference type="EMBL" id="KAL3668977.1"/>
    </source>
</evidence>
<gene>
    <name evidence="1" type="ORF">V7S43_006265</name>
</gene>
<sequence length="146" mass="16071">MQWRGVLVDKVLKLTKRADKEPPLIFGWKFVDEFVEAINHANSQAADGGAAVPPSPLVQESAACLRYSWNGWSTWRGMPTVHFFFSLVAISSLVMLSLHPWSHHIIGVGGSGNVLPVADVFTPKACTTTLESTIDPFPNGLWNTPW</sequence>
<comment type="caution">
    <text evidence="1">The sequence shown here is derived from an EMBL/GenBank/DDBJ whole genome shotgun (WGS) entry which is preliminary data.</text>
</comment>
<evidence type="ECO:0000313" key="2">
    <source>
        <dbReference type="Proteomes" id="UP001632037"/>
    </source>
</evidence>
<dbReference type="AlphaFoldDB" id="A0ABD3FSR5"/>
<accession>A0ABD3FSR5</accession>
<name>A0ABD3FSR5_9STRA</name>